<dbReference type="SMART" id="SM01031">
    <property type="entry name" value="BHD_2"/>
    <property type="match status" value="1"/>
</dbReference>
<feature type="compositionally biased region" description="Low complexity" evidence="6">
    <location>
        <begin position="570"/>
        <end position="595"/>
    </location>
</feature>
<dbReference type="GO" id="GO:0005737">
    <property type="term" value="C:cytoplasm"/>
    <property type="evidence" value="ECO:0007669"/>
    <property type="project" value="TreeGrafter"/>
</dbReference>
<dbReference type="InterPro" id="IPR038765">
    <property type="entry name" value="Papain-like_cys_pep_sf"/>
</dbReference>
<evidence type="ECO:0000259" key="7">
    <source>
        <dbReference type="SMART" id="SM01030"/>
    </source>
</evidence>
<dbReference type="Pfam" id="PF10403">
    <property type="entry name" value="BHD_1"/>
    <property type="match status" value="1"/>
</dbReference>
<proteinExistence type="inferred from homology"/>
<reference evidence="10 11" key="1">
    <citation type="submission" date="2017-06" db="EMBL/GenBank/DDBJ databases">
        <title>A platform for efficient transgenesis in Macrostomum lignano, a flatworm model organism for stem cell research.</title>
        <authorList>
            <person name="Berezikov E."/>
        </authorList>
    </citation>
    <scope>NUCLEOTIDE SEQUENCE [LARGE SCALE GENOMIC DNA]</scope>
    <source>
        <strain evidence="10">DV1</strain>
        <tissue evidence="10">Whole organism</tissue>
    </source>
</reference>
<dbReference type="GO" id="GO:0071942">
    <property type="term" value="C:XPC complex"/>
    <property type="evidence" value="ECO:0007669"/>
    <property type="project" value="TreeGrafter"/>
</dbReference>
<dbReference type="Pfam" id="PF03835">
    <property type="entry name" value="Rad4"/>
    <property type="match status" value="1"/>
</dbReference>
<dbReference type="FunFam" id="3.30.70.2460:FF:000001">
    <property type="entry name" value="DNA repair protein Rad4 family"/>
    <property type="match status" value="1"/>
</dbReference>
<evidence type="ECO:0000313" key="10">
    <source>
        <dbReference type="EMBL" id="PAA85899.1"/>
    </source>
</evidence>
<accession>A0A267GKU5</accession>
<evidence type="ECO:0000313" key="11">
    <source>
        <dbReference type="Proteomes" id="UP000215902"/>
    </source>
</evidence>
<evidence type="ECO:0000256" key="6">
    <source>
        <dbReference type="SAM" id="MobiDB-lite"/>
    </source>
</evidence>
<dbReference type="InterPro" id="IPR018325">
    <property type="entry name" value="Rad4/PNGase_transGLS-fold"/>
</dbReference>
<evidence type="ECO:0000256" key="1">
    <source>
        <dbReference type="ARBA" id="ARBA00004123"/>
    </source>
</evidence>
<feature type="non-terminal residue" evidence="10">
    <location>
        <position position="1"/>
    </location>
</feature>
<comment type="subcellular location">
    <subcellularLocation>
        <location evidence="1">Nucleus</location>
    </subcellularLocation>
</comment>
<feature type="region of interest" description="Disordered" evidence="6">
    <location>
        <begin position="458"/>
        <end position="603"/>
    </location>
</feature>
<dbReference type="PANTHER" id="PTHR12135">
    <property type="entry name" value="DNA REPAIR PROTEIN XP-C / RAD4"/>
    <property type="match status" value="1"/>
</dbReference>
<dbReference type="Proteomes" id="UP000215902">
    <property type="component" value="Unassembled WGS sequence"/>
</dbReference>
<dbReference type="InterPro" id="IPR018327">
    <property type="entry name" value="BHD_2"/>
</dbReference>
<evidence type="ECO:0000256" key="5">
    <source>
        <dbReference type="ARBA" id="ARBA00023242"/>
    </source>
</evidence>
<dbReference type="OrthoDB" id="300780at2759"/>
<feature type="compositionally biased region" description="Acidic residues" evidence="6">
    <location>
        <begin position="270"/>
        <end position="287"/>
    </location>
</feature>
<feature type="compositionally biased region" description="Low complexity" evidence="6">
    <location>
        <begin position="119"/>
        <end position="129"/>
    </location>
</feature>
<organism evidence="10 11">
    <name type="scientific">Macrostomum lignano</name>
    <dbReference type="NCBI Taxonomy" id="282301"/>
    <lineage>
        <taxon>Eukaryota</taxon>
        <taxon>Metazoa</taxon>
        <taxon>Spiralia</taxon>
        <taxon>Lophotrochozoa</taxon>
        <taxon>Platyhelminthes</taxon>
        <taxon>Rhabditophora</taxon>
        <taxon>Macrostomorpha</taxon>
        <taxon>Macrostomida</taxon>
        <taxon>Macrostomidae</taxon>
        <taxon>Macrostomum</taxon>
    </lineage>
</organism>
<dbReference type="PANTHER" id="PTHR12135:SF0">
    <property type="entry name" value="DNA REPAIR PROTEIN COMPLEMENTING XP-C CELLS"/>
    <property type="match status" value="1"/>
</dbReference>
<dbReference type="AlphaFoldDB" id="A0A267GKU5"/>
<comment type="similarity">
    <text evidence="2">Belongs to the XPC family.</text>
</comment>
<evidence type="ECO:0000259" key="8">
    <source>
        <dbReference type="SMART" id="SM01031"/>
    </source>
</evidence>
<sequence length="949" mass="102790">PESSHLGAPAAAARSRPVRRSALQQLLADANLQSAVDGDTSTTAPTKRAMRRSAAPAAPTATQPTKPTGTRKSRRASVAVSGASQSKKQQQPPPAKRNKIVVAKKAKAAKAGDDDSSDDSITSSSSSNSEPPAMSAQKTEATAAEKPDSSTSLASRRKLQAVADPDDNDFQDALPAAAVASKKARQSKPQPSRQSKKKVSTAGTDKEADAAVSKPVIDVDWSQALNALEDADDEGEEAAGPSTSRRQRGGASPRKSRRSCIQKTEVQASDGDDDEDDDWEEVADAEDGGGSGGGAIEVLVGAPARKDAAEQARRRHERLLVENLHKVHFLVLLARCQLASRLANDQQLRAVCLSRMPADLCDALAAGPALEDLRQFAAWFASAYPAAEDGDVPRILRPSLTVDAAVRCAVDSHVGASAADLRALLAVCHLRACGVRRCRFVSALRVLPIRLTKAAMAQREKEAQETQQESVADAPEEDKAADDPDFGSEAGDFVDKKRSKDKNKKPATKTPAKKQQTGKTKKTEAPKPPAAPSTSGLRRSGRAKSAPLKPPPPSTDSASGDSSAEDVKPAKQQPQKQKPMQNKQRQSVVKAATSAKKARKTTAGPAAAEFWCEVFVPAPEDRWVPLEFNGAAYSIDNAEAIGARIAKPITYVMSVDAEGGVREVTARYDLNWCTKTRKVRAPPAWLEAALSGWKPSDAAFSAAEDRQLTEMLLKRPEPSRPEEFRGHPLYALRRHLLKYEVIYPDEAKPMGFVRPSNEPFYSRDCVHVCHTRETWLKEARVVRPGEQPVKVVKSRMSAKQRLLGNGEPASVDLFGHWQTQPYEPPIAVNGRVPRNEHGNVDLFKPCMLPRGCVHLKLPGLVRLAKKLGVDGVPAMTGWEFKGAGWARPVLEGLVVCAENRRLLIDAWLEERRAQRERAVLAKSERAEQNWRRLAKGLLMRAAIRAKYLT</sequence>
<protein>
    <recommendedName>
        <fullName evidence="12">Rad4 beta-hairpin domain-containing protein</fullName>
    </recommendedName>
</protein>
<feature type="domain" description="Rad4 beta-hairpin" evidence="9">
    <location>
        <begin position="832"/>
        <end position="907"/>
    </location>
</feature>
<feature type="compositionally biased region" description="Basic residues" evidence="6">
    <location>
        <begin position="96"/>
        <end position="108"/>
    </location>
</feature>
<dbReference type="Gene3D" id="3.30.70.2460">
    <property type="entry name" value="Rad4, beta-hairpin domain BHD3"/>
    <property type="match status" value="1"/>
</dbReference>
<dbReference type="GO" id="GO:0003684">
    <property type="term" value="F:damaged DNA binding"/>
    <property type="evidence" value="ECO:0007669"/>
    <property type="project" value="InterPro"/>
</dbReference>
<evidence type="ECO:0000256" key="3">
    <source>
        <dbReference type="ARBA" id="ARBA00022763"/>
    </source>
</evidence>
<feature type="domain" description="Rad4 beta-hairpin" evidence="8">
    <location>
        <begin position="769"/>
        <end position="825"/>
    </location>
</feature>
<dbReference type="GO" id="GO:0000111">
    <property type="term" value="C:nucleotide-excision repair factor 2 complex"/>
    <property type="evidence" value="ECO:0007669"/>
    <property type="project" value="TreeGrafter"/>
</dbReference>
<dbReference type="EMBL" id="NIVC01000301">
    <property type="protein sequence ID" value="PAA85899.1"/>
    <property type="molecule type" value="Genomic_DNA"/>
</dbReference>
<feature type="compositionally biased region" description="Low complexity" evidence="6">
    <location>
        <begin position="76"/>
        <end position="90"/>
    </location>
</feature>
<dbReference type="InterPro" id="IPR018326">
    <property type="entry name" value="Rad4_beta-hairpin_dom1"/>
</dbReference>
<gene>
    <name evidence="10" type="ORF">BOX15_Mlig017655g2</name>
</gene>
<evidence type="ECO:0000256" key="4">
    <source>
        <dbReference type="ARBA" id="ARBA00023204"/>
    </source>
</evidence>
<keyword evidence="5" id="KW-0539">Nucleus</keyword>
<evidence type="ECO:0008006" key="12">
    <source>
        <dbReference type="Google" id="ProtNLM"/>
    </source>
</evidence>
<dbReference type="Pfam" id="PF10405">
    <property type="entry name" value="BHD_3"/>
    <property type="match status" value="1"/>
</dbReference>
<keyword evidence="4" id="KW-0234">DNA repair</keyword>
<keyword evidence="3" id="KW-0227">DNA damage</keyword>
<dbReference type="STRING" id="282301.A0A267GKU5"/>
<feature type="region of interest" description="Disordered" evidence="6">
    <location>
        <begin position="31"/>
        <end position="296"/>
    </location>
</feature>
<dbReference type="Gene3D" id="2.20.20.110">
    <property type="entry name" value="Rad4, beta-hairpin domain BHD1"/>
    <property type="match status" value="1"/>
</dbReference>
<dbReference type="SMART" id="SM01032">
    <property type="entry name" value="BHD_3"/>
    <property type="match status" value="1"/>
</dbReference>
<feature type="compositionally biased region" description="Low complexity" evidence="6">
    <location>
        <begin position="54"/>
        <end position="68"/>
    </location>
</feature>
<comment type="caution">
    <text evidence="10">The sequence shown here is derived from an EMBL/GenBank/DDBJ whole genome shotgun (WGS) entry which is preliminary data.</text>
</comment>
<dbReference type="InterPro" id="IPR042488">
    <property type="entry name" value="Rad4_BHD3_sf"/>
</dbReference>
<dbReference type="Gene3D" id="3.90.260.10">
    <property type="entry name" value="Transglutaminase-like"/>
    <property type="match status" value="1"/>
</dbReference>
<evidence type="ECO:0000256" key="2">
    <source>
        <dbReference type="ARBA" id="ARBA00009525"/>
    </source>
</evidence>
<dbReference type="Pfam" id="PF10404">
    <property type="entry name" value="BHD_2"/>
    <property type="match status" value="1"/>
</dbReference>
<dbReference type="GO" id="GO:0006298">
    <property type="term" value="P:mismatch repair"/>
    <property type="evidence" value="ECO:0007669"/>
    <property type="project" value="TreeGrafter"/>
</dbReference>
<feature type="compositionally biased region" description="Low complexity" evidence="6">
    <location>
        <begin position="173"/>
        <end position="193"/>
    </location>
</feature>
<dbReference type="GO" id="GO:0006289">
    <property type="term" value="P:nucleotide-excision repair"/>
    <property type="evidence" value="ECO:0007669"/>
    <property type="project" value="InterPro"/>
</dbReference>
<feature type="domain" description="Rad4 beta-hairpin" evidence="7">
    <location>
        <begin position="713"/>
        <end position="767"/>
    </location>
</feature>
<dbReference type="InterPro" id="IPR004583">
    <property type="entry name" value="DNA_repair_Rad4"/>
</dbReference>
<dbReference type="SMART" id="SM01030">
    <property type="entry name" value="BHD_1"/>
    <property type="match status" value="1"/>
</dbReference>
<name>A0A267GKU5_9PLAT</name>
<keyword evidence="11" id="KW-1185">Reference proteome</keyword>
<dbReference type="GO" id="GO:0003697">
    <property type="term" value="F:single-stranded DNA binding"/>
    <property type="evidence" value="ECO:0007669"/>
    <property type="project" value="TreeGrafter"/>
</dbReference>
<feature type="compositionally biased region" description="Low complexity" evidence="6">
    <location>
        <begin position="508"/>
        <end position="518"/>
    </location>
</feature>
<evidence type="ECO:0000259" key="9">
    <source>
        <dbReference type="SMART" id="SM01032"/>
    </source>
</evidence>
<dbReference type="InterPro" id="IPR018328">
    <property type="entry name" value="Rad4_beta-hairpin_dom3"/>
</dbReference>
<dbReference type="SUPFAM" id="SSF54001">
    <property type="entry name" value="Cysteine proteinases"/>
    <property type="match status" value="1"/>
</dbReference>
<dbReference type="InterPro" id="IPR036985">
    <property type="entry name" value="Transglutaminase-like_sf"/>
</dbReference>